<dbReference type="Gene3D" id="1.10.10.10">
    <property type="entry name" value="Winged helix-like DNA-binding domain superfamily/Winged helix DNA-binding domain"/>
    <property type="match status" value="1"/>
</dbReference>
<dbReference type="PROSITE" id="PS01117">
    <property type="entry name" value="HTH_MARR_1"/>
    <property type="match status" value="1"/>
</dbReference>
<dbReference type="InterPro" id="IPR023187">
    <property type="entry name" value="Tscrpt_reg_MarR-type_CS"/>
</dbReference>
<dbReference type="Proteomes" id="UP000225108">
    <property type="component" value="Unassembled WGS sequence"/>
</dbReference>
<keyword evidence="3" id="KW-0804">Transcription</keyword>
<dbReference type="PROSITE" id="PS50995">
    <property type="entry name" value="HTH_MARR_2"/>
    <property type="match status" value="1"/>
</dbReference>
<gene>
    <name evidence="5" type="ORF">CSW57_21390</name>
</gene>
<sequence length="174" mass="18769">MSVVGQSGVYAASTSGIVALMTSTDFVELATELRTAAGQLIRKIRRESGETELTWSQSLLLSSVARRGTATASELAVENGLRTQTVWSSLSTLERRGLISRERDRSDRRNVLATLTPAAHDVLAARHEREVWLAIALERDFSAEQIDVLREAVPLLLALAAAAPVGSANDTPDD</sequence>
<dbReference type="InterPro" id="IPR052526">
    <property type="entry name" value="HTH-type_Bedaq_tolerance"/>
</dbReference>
<dbReference type="GO" id="GO:0003700">
    <property type="term" value="F:DNA-binding transcription factor activity"/>
    <property type="evidence" value="ECO:0007669"/>
    <property type="project" value="InterPro"/>
</dbReference>
<dbReference type="SMART" id="SM00347">
    <property type="entry name" value="HTH_MARR"/>
    <property type="match status" value="1"/>
</dbReference>
<evidence type="ECO:0000256" key="1">
    <source>
        <dbReference type="ARBA" id="ARBA00023015"/>
    </source>
</evidence>
<dbReference type="InterPro" id="IPR036388">
    <property type="entry name" value="WH-like_DNA-bd_sf"/>
</dbReference>
<dbReference type="Pfam" id="PF12802">
    <property type="entry name" value="MarR_2"/>
    <property type="match status" value="1"/>
</dbReference>
<comment type="caution">
    <text evidence="5">The sequence shown here is derived from an EMBL/GenBank/DDBJ whole genome shotgun (WGS) entry which is preliminary data.</text>
</comment>
<dbReference type="EMBL" id="PEBD01000010">
    <property type="protein sequence ID" value="PHV66173.1"/>
    <property type="molecule type" value="Genomic_DNA"/>
</dbReference>
<protein>
    <submittedName>
        <fullName evidence="5">MarR family transcriptional regulator</fullName>
    </submittedName>
</protein>
<evidence type="ECO:0000259" key="4">
    <source>
        <dbReference type="PROSITE" id="PS50995"/>
    </source>
</evidence>
<evidence type="ECO:0000313" key="5">
    <source>
        <dbReference type="EMBL" id="PHV66173.1"/>
    </source>
</evidence>
<dbReference type="InterPro" id="IPR000835">
    <property type="entry name" value="HTH_MarR-typ"/>
</dbReference>
<name>A0A2G3PKC0_WILMA</name>
<feature type="domain" description="HTH marR-type" evidence="4">
    <location>
        <begin position="26"/>
        <end position="158"/>
    </location>
</feature>
<accession>A0A2G3PKC0</accession>
<dbReference type="InterPro" id="IPR036390">
    <property type="entry name" value="WH_DNA-bd_sf"/>
</dbReference>
<reference evidence="5 6" key="1">
    <citation type="submission" date="2017-10" db="EMBL/GenBank/DDBJ databases">
        <title>The draft genome sequence of Williamsia sp. BULT 1.1 isolated from the semi-arid grassland soils from South Africa.</title>
        <authorList>
            <person name="Kabwe M.H."/>
            <person name="Govender N."/>
            <person name="Mutseka Lunga P."/>
            <person name="Vikram S."/>
            <person name="Makhalanyane T.P."/>
        </authorList>
    </citation>
    <scope>NUCLEOTIDE SEQUENCE [LARGE SCALE GENOMIC DNA]</scope>
    <source>
        <strain evidence="5 6">BULT 1.1</strain>
    </source>
</reference>
<keyword evidence="2" id="KW-0238">DNA-binding</keyword>
<evidence type="ECO:0000256" key="3">
    <source>
        <dbReference type="ARBA" id="ARBA00023163"/>
    </source>
</evidence>
<proteinExistence type="predicted"/>
<dbReference type="GO" id="GO:0003677">
    <property type="term" value="F:DNA binding"/>
    <property type="evidence" value="ECO:0007669"/>
    <property type="project" value="UniProtKB-KW"/>
</dbReference>
<dbReference type="AlphaFoldDB" id="A0A2G3PKC0"/>
<evidence type="ECO:0000313" key="6">
    <source>
        <dbReference type="Proteomes" id="UP000225108"/>
    </source>
</evidence>
<dbReference type="PANTHER" id="PTHR39515:SF2">
    <property type="entry name" value="HTH-TYPE TRANSCRIPTIONAL REGULATOR RV0880"/>
    <property type="match status" value="1"/>
</dbReference>
<evidence type="ECO:0000256" key="2">
    <source>
        <dbReference type="ARBA" id="ARBA00023125"/>
    </source>
</evidence>
<keyword evidence="1" id="KW-0805">Transcription regulation</keyword>
<dbReference type="PANTHER" id="PTHR39515">
    <property type="entry name" value="CONSERVED PROTEIN"/>
    <property type="match status" value="1"/>
</dbReference>
<dbReference type="SUPFAM" id="SSF46785">
    <property type="entry name" value="Winged helix' DNA-binding domain"/>
    <property type="match status" value="1"/>
</dbReference>
<organism evidence="5 6">
    <name type="scientific">Williamsia marianensis</name>
    <dbReference type="NCBI Taxonomy" id="85044"/>
    <lineage>
        <taxon>Bacteria</taxon>
        <taxon>Bacillati</taxon>
        <taxon>Actinomycetota</taxon>
        <taxon>Actinomycetes</taxon>
        <taxon>Mycobacteriales</taxon>
        <taxon>Nocardiaceae</taxon>
        <taxon>Williamsia</taxon>
    </lineage>
</organism>